<dbReference type="Proteomes" id="UP000282582">
    <property type="component" value="Unassembled WGS sequence"/>
</dbReference>
<evidence type="ECO:0000313" key="4">
    <source>
        <dbReference type="Proteomes" id="UP000282582"/>
    </source>
</evidence>
<protein>
    <submittedName>
        <fullName evidence="1">Uncharacterized protein</fullName>
    </submittedName>
</protein>
<comment type="caution">
    <text evidence="1">The sequence shown here is derived from an EMBL/GenBank/DDBJ whole genome shotgun (WGS) entry which is preliminary data.</text>
</comment>
<accession>A0A3M6XHK2</accession>
<evidence type="ECO:0000313" key="2">
    <source>
        <dbReference type="EMBL" id="RMY16834.1"/>
    </source>
</evidence>
<dbReference type="AlphaFoldDB" id="A0A3M6XHK2"/>
<dbReference type="EMBL" id="QWIJ01000005">
    <property type="protein sequence ID" value="RMX90294.1"/>
    <property type="molecule type" value="Genomic_DNA"/>
</dbReference>
<dbReference type="OrthoDB" id="444631at2759"/>
<name>A0A3M6XHK2_HORWE</name>
<sequence length="475" mass="53372">MSSPPLEAIRPLMVTQENPAREDTNGMDYSRCAALHNAILQHGWLKTGRSQEEYELTARPYLEVNPQAGQNLHPSLLAFLSAARTLPLNHEVNFFYNVWGLTLASGNHEGCFPESDQTVTLYGSHLEHASQPDGLVYDQRTHKAIMHFDITDDLKPDQPWQRLETILTVWIEMIQCQKVVALPDTVGRDAFEDHPEGGFRLIPGLERDPETGAKRLEDAPYPWTIVPWTSQDLEGSLRLWDGIRERIERQMGLNPAGERQALLDSEALSTLAFPEGFATQLLSRARRPRFTYFAPGLRVATEQEILHQPFIYNEENSDVEDEPSKVPPLLLLRTDVSVGAAGLFWLRAFEPVIPLSAKCPCGLYLTPCDRTYRYPQENGCSLVLPRTSSSGWARKADLGPVESYDDLLQTGVNAFNDLHPISLSAFLENVCFQIEQGRWSVDGEGVAGGLEKWGEADTEERCMDFMTNVGPQGHW</sequence>
<gene>
    <name evidence="2" type="ORF">D0868_00115</name>
    <name evidence="1" type="ORF">D0869_00228</name>
</gene>
<organism evidence="1 3">
    <name type="scientific">Hortaea werneckii</name>
    <name type="common">Black yeast</name>
    <name type="synonym">Cladosporium werneckii</name>
    <dbReference type="NCBI Taxonomy" id="91943"/>
    <lineage>
        <taxon>Eukaryota</taxon>
        <taxon>Fungi</taxon>
        <taxon>Dikarya</taxon>
        <taxon>Ascomycota</taxon>
        <taxon>Pezizomycotina</taxon>
        <taxon>Dothideomycetes</taxon>
        <taxon>Dothideomycetidae</taxon>
        <taxon>Mycosphaerellales</taxon>
        <taxon>Teratosphaeriaceae</taxon>
        <taxon>Hortaea</taxon>
    </lineage>
</organism>
<reference evidence="3 4" key="1">
    <citation type="journal article" date="2018" name="BMC Genomics">
        <title>Genomic evidence for intraspecific hybridization in a clonal and extremely halotolerant yeast.</title>
        <authorList>
            <person name="Gostincar C."/>
            <person name="Stajich J.E."/>
            <person name="Zupancic J."/>
            <person name="Zalar P."/>
            <person name="Gunde-Cimerman N."/>
        </authorList>
    </citation>
    <scope>NUCLEOTIDE SEQUENCE [LARGE SCALE GENOMIC DNA]</scope>
    <source>
        <strain evidence="2 4">EXF-6654</strain>
        <strain evidence="1 3">EXF-6656</strain>
    </source>
</reference>
<evidence type="ECO:0000313" key="3">
    <source>
        <dbReference type="Proteomes" id="UP000281245"/>
    </source>
</evidence>
<dbReference type="EMBL" id="QWIK01000002">
    <property type="protein sequence ID" value="RMY16834.1"/>
    <property type="molecule type" value="Genomic_DNA"/>
</dbReference>
<dbReference type="Proteomes" id="UP000281245">
    <property type="component" value="Unassembled WGS sequence"/>
</dbReference>
<evidence type="ECO:0000313" key="1">
    <source>
        <dbReference type="EMBL" id="RMX90294.1"/>
    </source>
</evidence>
<proteinExistence type="predicted"/>